<dbReference type="InterPro" id="IPR005039">
    <property type="entry name" value="Ant_C"/>
</dbReference>
<evidence type="ECO:0008006" key="5">
    <source>
        <dbReference type="Google" id="ProtNLM"/>
    </source>
</evidence>
<evidence type="ECO:0000313" key="3">
    <source>
        <dbReference type="EMBL" id="OQS31133.1"/>
    </source>
</evidence>
<name>A0A1W0C8R3_9NEIS</name>
<evidence type="ECO:0000313" key="4">
    <source>
        <dbReference type="Proteomes" id="UP000192721"/>
    </source>
</evidence>
<dbReference type="Pfam" id="PF03374">
    <property type="entry name" value="ANT"/>
    <property type="match status" value="1"/>
</dbReference>
<gene>
    <name evidence="3" type="ORF">B0T45_23230</name>
</gene>
<dbReference type="EMBL" id="MUKV01000074">
    <property type="protein sequence ID" value="OQS31133.1"/>
    <property type="molecule type" value="Genomic_DNA"/>
</dbReference>
<proteinExistence type="predicted"/>
<dbReference type="PANTHER" id="PTHR36180">
    <property type="entry name" value="DNA-BINDING PROTEIN-RELATED-RELATED"/>
    <property type="match status" value="1"/>
</dbReference>
<organism evidence="3 4">
    <name type="scientific">Chromobacterium haemolyticum</name>
    <dbReference type="NCBI Taxonomy" id="394935"/>
    <lineage>
        <taxon>Bacteria</taxon>
        <taxon>Pseudomonadati</taxon>
        <taxon>Pseudomonadota</taxon>
        <taxon>Betaproteobacteria</taxon>
        <taxon>Neisseriales</taxon>
        <taxon>Chromobacteriaceae</taxon>
        <taxon>Chromobacterium</taxon>
    </lineage>
</organism>
<feature type="domain" description="Antirepressor protein C-terminal" evidence="1">
    <location>
        <begin position="135"/>
        <end position="235"/>
    </location>
</feature>
<dbReference type="Pfam" id="PF08346">
    <property type="entry name" value="AntA"/>
    <property type="match status" value="1"/>
</dbReference>
<dbReference type="InterPro" id="IPR013557">
    <property type="entry name" value="AntA/B_antirep"/>
</dbReference>
<protein>
    <recommendedName>
        <fullName evidence="5">Phage antirepressor Ant</fullName>
    </recommendedName>
</protein>
<sequence length="246" mass="28070">MNELIKVADRAIGDGQVQTINARELHAFLEVGKQFSHWIQDRIEQYGFVENQDFATFSQNGLKGRPTTEYAITLDMGKELAMVERNDKGKQARQYFIECERRAKSNVVDISQVLSDPAKLRGMLLTYTEKVVELEQKVEKLTPKADFHDAVAEAINCQSVQEVAKVLGTGPNRLFKFLRDEGLLMRNNLPYQQYIDSGHFRVVEKQYNDPRGESHTYTRTLVTGKGLAYIQKRIHSQSGIMREAVA</sequence>
<comment type="caution">
    <text evidence="3">The sequence shown here is derived from an EMBL/GenBank/DDBJ whole genome shotgun (WGS) entry which is preliminary data.</text>
</comment>
<dbReference type="PANTHER" id="PTHR36180:SF1">
    <property type="entry name" value="ANTA_ANTB ANTIREPRESSOR DOMAIN-CONTAINING PROTEIN"/>
    <property type="match status" value="1"/>
</dbReference>
<evidence type="ECO:0000259" key="1">
    <source>
        <dbReference type="Pfam" id="PF03374"/>
    </source>
</evidence>
<dbReference type="AlphaFoldDB" id="A0A1W0C8R3"/>
<dbReference type="Proteomes" id="UP000192721">
    <property type="component" value="Unassembled WGS sequence"/>
</dbReference>
<reference evidence="3 4" key="1">
    <citation type="submission" date="2017-02" db="EMBL/GenBank/DDBJ databases">
        <title>Chromobacterium haemolyticum H5244.</title>
        <authorList>
            <person name="Gulvik C.A."/>
        </authorList>
    </citation>
    <scope>NUCLEOTIDE SEQUENCE [LARGE SCALE GENOMIC DNA]</scope>
    <source>
        <strain evidence="3 4">H5244</strain>
    </source>
</reference>
<dbReference type="GO" id="GO:0003677">
    <property type="term" value="F:DNA binding"/>
    <property type="evidence" value="ECO:0007669"/>
    <property type="project" value="InterPro"/>
</dbReference>
<accession>A0A1W0C8R3</accession>
<feature type="domain" description="AntA/AntB antirepressor" evidence="2">
    <location>
        <begin position="20"/>
        <end position="86"/>
    </location>
</feature>
<dbReference type="RefSeq" id="WP_081557139.1">
    <property type="nucleotide sequence ID" value="NZ_MUKV01000074.1"/>
</dbReference>
<evidence type="ECO:0000259" key="2">
    <source>
        <dbReference type="Pfam" id="PF08346"/>
    </source>
</evidence>